<evidence type="ECO:0000313" key="2">
    <source>
        <dbReference type="Proteomes" id="UP000220397"/>
    </source>
</evidence>
<dbReference type="Proteomes" id="UP000220397">
    <property type="component" value="Unassembled WGS sequence"/>
</dbReference>
<sequence length="164" mass="19615">MENTYWNSNGKYQKELDNLRGLMPGIGMTSNQYMNLYITASKVYYDVHNNGGCNLADCYDKKIRDYIMPFSDDIKSLRLNVQMKTLIKNFENEKKLEAFMDEIILYLQDKDLTCKKYIVFHDWKNKELCMSEKEGFKEVSFGNKEDYDEWVTHRIDSWKYTLVE</sequence>
<accession>A0A9X6VCC5</accession>
<dbReference type="AlphaFoldDB" id="A0A9X6VCC5"/>
<protein>
    <submittedName>
        <fullName evidence="1">Uncharacterized protein</fullName>
    </submittedName>
</protein>
<dbReference type="RefSeq" id="WP_098368761.1">
    <property type="nucleotide sequence ID" value="NZ_CAKJXA010000023.1"/>
</dbReference>
<proteinExistence type="predicted"/>
<dbReference type="EMBL" id="NTUS01000026">
    <property type="protein sequence ID" value="PFB07887.1"/>
    <property type="molecule type" value="Genomic_DNA"/>
</dbReference>
<name>A0A9X6VCC5_BACTU</name>
<evidence type="ECO:0000313" key="1">
    <source>
        <dbReference type="EMBL" id="PFB07887.1"/>
    </source>
</evidence>
<gene>
    <name evidence="1" type="ORF">CN398_09120</name>
</gene>
<reference evidence="1 2" key="1">
    <citation type="submission" date="2017-09" db="EMBL/GenBank/DDBJ databases">
        <title>Large-scale bioinformatics analysis of Bacillus genomes uncovers conserved roles of natural products in bacterial physiology.</title>
        <authorList>
            <consortium name="Agbiome Team Llc"/>
            <person name="Bleich R.M."/>
            <person name="Kirk G.J."/>
            <person name="Santa Maria K.C."/>
            <person name="Allen S.E."/>
            <person name="Farag S."/>
            <person name="Shank E.A."/>
            <person name="Bowers A."/>
        </authorList>
    </citation>
    <scope>NUCLEOTIDE SEQUENCE [LARGE SCALE GENOMIC DNA]</scope>
    <source>
        <strain evidence="1 2">AFS015413</strain>
    </source>
</reference>
<comment type="caution">
    <text evidence="1">The sequence shown here is derived from an EMBL/GenBank/DDBJ whole genome shotgun (WGS) entry which is preliminary data.</text>
</comment>
<organism evidence="1 2">
    <name type="scientific">Bacillus thuringiensis</name>
    <dbReference type="NCBI Taxonomy" id="1428"/>
    <lineage>
        <taxon>Bacteria</taxon>
        <taxon>Bacillati</taxon>
        <taxon>Bacillota</taxon>
        <taxon>Bacilli</taxon>
        <taxon>Bacillales</taxon>
        <taxon>Bacillaceae</taxon>
        <taxon>Bacillus</taxon>
        <taxon>Bacillus cereus group</taxon>
    </lineage>
</organism>